<name>A0A915K530_ROMCU</name>
<evidence type="ECO:0000313" key="3">
    <source>
        <dbReference type="WBParaSite" id="nRc.2.0.1.t33860-RA"/>
    </source>
</evidence>
<dbReference type="AlphaFoldDB" id="A0A915K530"/>
<organism evidence="2 3">
    <name type="scientific">Romanomermis culicivorax</name>
    <name type="common">Nematode worm</name>
    <dbReference type="NCBI Taxonomy" id="13658"/>
    <lineage>
        <taxon>Eukaryota</taxon>
        <taxon>Metazoa</taxon>
        <taxon>Ecdysozoa</taxon>
        <taxon>Nematoda</taxon>
        <taxon>Enoplea</taxon>
        <taxon>Dorylaimia</taxon>
        <taxon>Mermithida</taxon>
        <taxon>Mermithoidea</taxon>
        <taxon>Mermithidae</taxon>
        <taxon>Romanomermis</taxon>
    </lineage>
</organism>
<evidence type="ECO:0000256" key="1">
    <source>
        <dbReference type="SAM" id="MobiDB-lite"/>
    </source>
</evidence>
<accession>A0A915K530</accession>
<dbReference type="WBParaSite" id="nRc.2.0.1.t33860-RA">
    <property type="protein sequence ID" value="nRc.2.0.1.t33860-RA"/>
    <property type="gene ID" value="nRc.2.0.1.g33860"/>
</dbReference>
<evidence type="ECO:0000313" key="2">
    <source>
        <dbReference type="Proteomes" id="UP000887565"/>
    </source>
</evidence>
<protein>
    <submittedName>
        <fullName evidence="3">Uncharacterized protein</fullName>
    </submittedName>
</protein>
<keyword evidence="2" id="KW-1185">Reference proteome</keyword>
<dbReference type="Proteomes" id="UP000887565">
    <property type="component" value="Unplaced"/>
</dbReference>
<sequence length="104" mass="11528">MIISHKNVHGRATAYFTAGPRHPRPISRCLIGHGRRGRTVTYKCGSSHKMISEIEVLCNTMSNCANRLSKEMPGKANILRKTPSHSQRNMGLLKEPSGFNQGRG</sequence>
<reference evidence="3" key="1">
    <citation type="submission" date="2022-11" db="UniProtKB">
        <authorList>
            <consortium name="WormBaseParasite"/>
        </authorList>
    </citation>
    <scope>IDENTIFICATION</scope>
</reference>
<proteinExistence type="predicted"/>
<feature type="region of interest" description="Disordered" evidence="1">
    <location>
        <begin position="81"/>
        <end position="104"/>
    </location>
</feature>